<dbReference type="InterPro" id="IPR027417">
    <property type="entry name" value="P-loop_NTPase"/>
</dbReference>
<evidence type="ECO:0000313" key="2">
    <source>
        <dbReference type="EMBL" id="PJA12640.1"/>
    </source>
</evidence>
<dbReference type="Pfam" id="PF02223">
    <property type="entry name" value="Thymidylate_kin"/>
    <property type="match status" value="1"/>
</dbReference>
<reference evidence="3" key="1">
    <citation type="submission" date="2017-09" db="EMBL/GenBank/DDBJ databases">
        <title>Depth-based differentiation of microbial function through sediment-hosted aquifers and enrichment of novel symbionts in the deep terrestrial subsurface.</title>
        <authorList>
            <person name="Probst A.J."/>
            <person name="Ladd B."/>
            <person name="Jarett J.K."/>
            <person name="Geller-Mcgrath D.E."/>
            <person name="Sieber C.M.K."/>
            <person name="Emerson J.B."/>
            <person name="Anantharaman K."/>
            <person name="Thomas B.C."/>
            <person name="Malmstrom R."/>
            <person name="Stieglmeier M."/>
            <person name="Klingl A."/>
            <person name="Woyke T."/>
            <person name="Ryan C.M."/>
            <person name="Banfield J.F."/>
        </authorList>
    </citation>
    <scope>NUCLEOTIDE SEQUENCE [LARGE SCALE GENOMIC DNA]</scope>
</reference>
<name>A0A2M7W0Z7_9BACT</name>
<comment type="caution">
    <text evidence="2">The sequence shown here is derived from an EMBL/GenBank/DDBJ whole genome shotgun (WGS) entry which is preliminary data.</text>
</comment>
<dbReference type="Proteomes" id="UP000228952">
    <property type="component" value="Unassembled WGS sequence"/>
</dbReference>
<feature type="domain" description="Thymidylate kinase-like" evidence="1">
    <location>
        <begin position="10"/>
        <end position="151"/>
    </location>
</feature>
<proteinExistence type="predicted"/>
<sequence length="205" mass="23173">MKYKLFVLLGGDGVGKSTTLSLINKAGWKIVSYSQEHVPSNYTAVNSIAKTVRDEAIPEFTTFSSEFRSAYYHLFVAYLQDVVEKALSVSNVLCDSYYYKFLAKEQVNKGDARVLSIWRTLRKPDKVIFLNLAPEVAYSRVIKIRKLQKNELALNSDSCKSNFVNFQTQLTRHILAECTGIPIDFVSTMQPAKKVAEQVMSKLVP</sequence>
<dbReference type="EMBL" id="PFQB01000107">
    <property type="protein sequence ID" value="PJA12640.1"/>
    <property type="molecule type" value="Genomic_DNA"/>
</dbReference>
<dbReference type="SUPFAM" id="SSF52540">
    <property type="entry name" value="P-loop containing nucleoside triphosphate hydrolases"/>
    <property type="match status" value="1"/>
</dbReference>
<gene>
    <name evidence="2" type="ORF">COX64_04395</name>
</gene>
<protein>
    <recommendedName>
        <fullName evidence="1">Thymidylate kinase-like domain-containing protein</fullName>
    </recommendedName>
</protein>
<dbReference type="Gene3D" id="3.40.50.300">
    <property type="entry name" value="P-loop containing nucleotide triphosphate hydrolases"/>
    <property type="match status" value="1"/>
</dbReference>
<dbReference type="AlphaFoldDB" id="A0A2M7W0Z7"/>
<organism evidence="2 3">
    <name type="scientific">Candidatus Dojkabacteria bacterium CG_4_10_14_0_2_um_filter_Dojkabacteria_WS6_41_15</name>
    <dbReference type="NCBI Taxonomy" id="2014249"/>
    <lineage>
        <taxon>Bacteria</taxon>
        <taxon>Candidatus Dojkabacteria</taxon>
    </lineage>
</organism>
<evidence type="ECO:0000313" key="3">
    <source>
        <dbReference type="Proteomes" id="UP000228952"/>
    </source>
</evidence>
<dbReference type="InterPro" id="IPR039430">
    <property type="entry name" value="Thymidylate_kin-like_dom"/>
</dbReference>
<evidence type="ECO:0000259" key="1">
    <source>
        <dbReference type="Pfam" id="PF02223"/>
    </source>
</evidence>
<accession>A0A2M7W0Z7</accession>